<evidence type="ECO:0000313" key="2">
    <source>
        <dbReference type="EMBL" id="EKD14662.1"/>
    </source>
</evidence>
<dbReference type="EMBL" id="JH921445">
    <property type="protein sequence ID" value="EKD14662.1"/>
    <property type="molecule type" value="Genomic_DNA"/>
</dbReference>
<dbReference type="AlphaFoldDB" id="K1WQR5"/>
<dbReference type="RefSeq" id="XP_007295272.1">
    <property type="nucleotide sequence ID" value="XM_007295210.1"/>
</dbReference>
<name>K1WQR5_MARBU</name>
<proteinExistence type="predicted"/>
<feature type="compositionally biased region" description="Polar residues" evidence="1">
    <location>
        <begin position="68"/>
        <end position="79"/>
    </location>
</feature>
<protein>
    <submittedName>
        <fullName evidence="2">Uncharacterized protein</fullName>
    </submittedName>
</protein>
<evidence type="ECO:0000313" key="3">
    <source>
        <dbReference type="Proteomes" id="UP000006753"/>
    </source>
</evidence>
<accession>K1WQR5</accession>
<dbReference type="Proteomes" id="UP000006753">
    <property type="component" value="Unassembled WGS sequence"/>
</dbReference>
<dbReference type="HOGENOM" id="CLU_1886201_0_0_1"/>
<feature type="region of interest" description="Disordered" evidence="1">
    <location>
        <begin position="1"/>
        <end position="102"/>
    </location>
</feature>
<organism evidence="2 3">
    <name type="scientific">Marssonina brunnea f. sp. multigermtubi (strain MB_m1)</name>
    <name type="common">Marssonina leaf spot fungus</name>
    <dbReference type="NCBI Taxonomy" id="1072389"/>
    <lineage>
        <taxon>Eukaryota</taxon>
        <taxon>Fungi</taxon>
        <taxon>Dikarya</taxon>
        <taxon>Ascomycota</taxon>
        <taxon>Pezizomycotina</taxon>
        <taxon>Leotiomycetes</taxon>
        <taxon>Helotiales</taxon>
        <taxon>Drepanopezizaceae</taxon>
        <taxon>Drepanopeziza</taxon>
    </lineage>
</organism>
<keyword evidence="3" id="KW-1185">Reference proteome</keyword>
<dbReference type="OrthoDB" id="5089392at2759"/>
<gene>
    <name evidence="2" type="ORF">MBM_07383</name>
</gene>
<evidence type="ECO:0000256" key="1">
    <source>
        <dbReference type="SAM" id="MobiDB-lite"/>
    </source>
</evidence>
<reference evidence="2 3" key="1">
    <citation type="journal article" date="2012" name="BMC Genomics">
        <title>Sequencing the genome of Marssonina brunnea reveals fungus-poplar co-evolution.</title>
        <authorList>
            <person name="Zhu S."/>
            <person name="Cao Y.-Z."/>
            <person name="Jiang C."/>
            <person name="Tan B.-Y."/>
            <person name="Wang Z."/>
            <person name="Feng S."/>
            <person name="Zhang L."/>
            <person name="Su X.-H."/>
            <person name="Brejova B."/>
            <person name="Vinar T."/>
            <person name="Xu M."/>
            <person name="Wang M.-X."/>
            <person name="Zhang S.-G."/>
            <person name="Huang M.-R."/>
            <person name="Wu R."/>
            <person name="Zhou Y."/>
        </authorList>
    </citation>
    <scope>NUCLEOTIDE SEQUENCE [LARGE SCALE GENOMIC DNA]</scope>
    <source>
        <strain evidence="2 3">MB_m1</strain>
    </source>
</reference>
<sequence>MYRPDPLSISPSRTPGRDSAAQSSGQRSPALPPFPHRRASETSTSSTASSEFMPATGPRCAGRHAEESLNSGVATNPRRSGSGEPKLKPSRRHSSHDPSKVNVYTECGRHGDDWLFGGFSVAGAVRKLWDKESKH</sequence>
<dbReference type="InParanoid" id="K1WQR5"/>
<dbReference type="KEGG" id="mbe:MBM_07383"/>
<feature type="compositionally biased region" description="Low complexity" evidence="1">
    <location>
        <begin position="41"/>
        <end position="51"/>
    </location>
</feature>
<dbReference type="GeneID" id="18763318"/>